<dbReference type="EMBL" id="CP036274">
    <property type="protein sequence ID" value="QDU27289.1"/>
    <property type="molecule type" value="Genomic_DNA"/>
</dbReference>
<dbReference type="KEGG" id="aagg:ETAA8_23760"/>
<proteinExistence type="predicted"/>
<accession>A0A517YAN0</accession>
<name>A0A517YAN0_9BACT</name>
<evidence type="ECO:0000313" key="2">
    <source>
        <dbReference type="Proteomes" id="UP000315017"/>
    </source>
</evidence>
<dbReference type="InterPro" id="IPR011990">
    <property type="entry name" value="TPR-like_helical_dom_sf"/>
</dbReference>
<sequence>MQSFDSLELNRRNLELWQKLAKRFDTLQEPTEAERARTSLAEVMPGETEGLSLLAKERARQERWKDALEQ</sequence>
<organism evidence="1 2">
    <name type="scientific">Anatilimnocola aggregata</name>
    <dbReference type="NCBI Taxonomy" id="2528021"/>
    <lineage>
        <taxon>Bacteria</taxon>
        <taxon>Pseudomonadati</taxon>
        <taxon>Planctomycetota</taxon>
        <taxon>Planctomycetia</taxon>
        <taxon>Pirellulales</taxon>
        <taxon>Pirellulaceae</taxon>
        <taxon>Anatilimnocola</taxon>
    </lineage>
</organism>
<gene>
    <name evidence="1" type="ORF">ETAA8_23760</name>
</gene>
<dbReference type="SUPFAM" id="SSF48452">
    <property type="entry name" value="TPR-like"/>
    <property type="match status" value="1"/>
</dbReference>
<evidence type="ECO:0000313" key="1">
    <source>
        <dbReference type="EMBL" id="QDU27289.1"/>
    </source>
</evidence>
<reference evidence="1 2" key="1">
    <citation type="submission" date="2019-02" db="EMBL/GenBank/DDBJ databases">
        <title>Deep-cultivation of Planctomycetes and their phenomic and genomic characterization uncovers novel biology.</title>
        <authorList>
            <person name="Wiegand S."/>
            <person name="Jogler M."/>
            <person name="Boedeker C."/>
            <person name="Pinto D."/>
            <person name="Vollmers J."/>
            <person name="Rivas-Marin E."/>
            <person name="Kohn T."/>
            <person name="Peeters S.H."/>
            <person name="Heuer A."/>
            <person name="Rast P."/>
            <person name="Oberbeckmann S."/>
            <person name="Bunk B."/>
            <person name="Jeske O."/>
            <person name="Meyerdierks A."/>
            <person name="Storesund J.E."/>
            <person name="Kallscheuer N."/>
            <person name="Luecker S."/>
            <person name="Lage O.M."/>
            <person name="Pohl T."/>
            <person name="Merkel B.J."/>
            <person name="Hornburger P."/>
            <person name="Mueller R.-W."/>
            <person name="Bruemmer F."/>
            <person name="Labrenz M."/>
            <person name="Spormann A.M."/>
            <person name="Op den Camp H."/>
            <person name="Overmann J."/>
            <person name="Amann R."/>
            <person name="Jetten M.S.M."/>
            <person name="Mascher T."/>
            <person name="Medema M.H."/>
            <person name="Devos D.P."/>
            <person name="Kaster A.-K."/>
            <person name="Ovreas L."/>
            <person name="Rohde M."/>
            <person name="Galperin M.Y."/>
            <person name="Jogler C."/>
        </authorList>
    </citation>
    <scope>NUCLEOTIDE SEQUENCE [LARGE SCALE GENOMIC DNA]</scope>
    <source>
        <strain evidence="1 2">ETA_A8</strain>
    </source>
</reference>
<protein>
    <submittedName>
        <fullName evidence="1">Uncharacterized protein</fullName>
    </submittedName>
</protein>
<keyword evidence="2" id="KW-1185">Reference proteome</keyword>
<dbReference type="AlphaFoldDB" id="A0A517YAN0"/>
<dbReference type="Proteomes" id="UP000315017">
    <property type="component" value="Chromosome"/>
</dbReference>
<dbReference type="RefSeq" id="WP_145088142.1">
    <property type="nucleotide sequence ID" value="NZ_CP036274.1"/>
</dbReference>